<dbReference type="InterPro" id="IPR006442">
    <property type="entry name" value="Antitoxin_Phd/YefM"/>
</dbReference>
<dbReference type="AlphaFoldDB" id="A0A8K1ZYI7"/>
<name>A0A8K1ZYI7_9CYAN</name>
<dbReference type="EMBL" id="WVIC01000022">
    <property type="protein sequence ID" value="NCJ07203.1"/>
    <property type="molecule type" value="Genomic_DNA"/>
</dbReference>
<dbReference type="Proteomes" id="UP000607397">
    <property type="component" value="Unassembled WGS sequence"/>
</dbReference>
<evidence type="ECO:0000256" key="1">
    <source>
        <dbReference type="ARBA" id="ARBA00009981"/>
    </source>
</evidence>
<evidence type="ECO:0000256" key="2">
    <source>
        <dbReference type="RuleBase" id="RU362080"/>
    </source>
</evidence>
<evidence type="ECO:0000313" key="3">
    <source>
        <dbReference type="EMBL" id="NCJ07203.1"/>
    </source>
</evidence>
<gene>
    <name evidence="3" type="ORF">GS597_11945</name>
</gene>
<accession>A0A8K1ZYI7</accession>
<dbReference type="PANTHER" id="PTHR33713">
    <property type="entry name" value="ANTITOXIN YAFN-RELATED"/>
    <property type="match status" value="1"/>
</dbReference>
<dbReference type="Gene3D" id="1.10.1220.170">
    <property type="match status" value="1"/>
</dbReference>
<comment type="function">
    <text evidence="2">Antitoxin component of a type II toxin-antitoxin (TA) system.</text>
</comment>
<comment type="similarity">
    <text evidence="1 2">Belongs to the phD/YefM antitoxin family.</text>
</comment>
<reference evidence="3" key="1">
    <citation type="submission" date="2019-12" db="EMBL/GenBank/DDBJ databases">
        <title>High-Quality draft genome sequences of three cyanobacteria isolated from the limestone walls of the Old Cathedral of Coimbra.</title>
        <authorList>
            <person name="Tiago I."/>
            <person name="Soares F."/>
            <person name="Portugal A."/>
        </authorList>
    </citation>
    <scope>NUCLEOTIDE SEQUENCE [LARGE SCALE GENOMIC DNA]</scope>
    <source>
        <strain evidence="3">C</strain>
    </source>
</reference>
<protein>
    <recommendedName>
        <fullName evidence="2">Antitoxin</fullName>
    </recommendedName>
</protein>
<dbReference type="InterPro" id="IPR036165">
    <property type="entry name" value="YefM-like_sf"/>
</dbReference>
<organism evidence="3 4">
    <name type="scientific">Petrachloros mirabilis ULC683</name>
    <dbReference type="NCBI Taxonomy" id="2781853"/>
    <lineage>
        <taxon>Bacteria</taxon>
        <taxon>Bacillati</taxon>
        <taxon>Cyanobacteriota</taxon>
        <taxon>Cyanophyceae</taxon>
        <taxon>Synechococcales</taxon>
        <taxon>Petrachlorosaceae</taxon>
        <taxon>Petrachloros</taxon>
        <taxon>Petrachloros mirabilis</taxon>
    </lineage>
</organism>
<evidence type="ECO:0000313" key="4">
    <source>
        <dbReference type="Proteomes" id="UP000607397"/>
    </source>
</evidence>
<keyword evidence="4" id="KW-1185">Reference proteome</keyword>
<dbReference type="InterPro" id="IPR051405">
    <property type="entry name" value="phD/YefM_antitoxin"/>
</dbReference>
<comment type="caution">
    <text evidence="3">The sequence shown here is derived from an EMBL/GenBank/DDBJ whole genome shotgun (WGS) entry which is preliminary data.</text>
</comment>
<dbReference type="SUPFAM" id="SSF143120">
    <property type="entry name" value="YefM-like"/>
    <property type="match status" value="1"/>
</dbReference>
<dbReference type="Gene3D" id="3.40.1620.10">
    <property type="entry name" value="YefM-like domain"/>
    <property type="match status" value="1"/>
</dbReference>
<sequence length="110" mass="12186">MSMIPVATSYASYTQARDNFVKVLEQVEQGDAIVVVQRRGHGDVAMIAAEELSSLLEQVYLMRSPANAQRLLGALEWSEQQLQTTPESLSIPELRAQLEAELGQEEAPQE</sequence>
<dbReference type="Pfam" id="PF02604">
    <property type="entry name" value="PhdYeFM_antitox"/>
    <property type="match status" value="1"/>
</dbReference>
<dbReference type="PANTHER" id="PTHR33713:SF6">
    <property type="entry name" value="ANTITOXIN YEFM"/>
    <property type="match status" value="1"/>
</dbReference>
<proteinExistence type="inferred from homology"/>
<dbReference type="NCBIfam" id="TIGR01552">
    <property type="entry name" value="phd_fam"/>
    <property type="match status" value="1"/>
</dbReference>